<comment type="caution">
    <text evidence="5">The sequence shown here is derived from an EMBL/GenBank/DDBJ whole genome shotgun (WGS) entry which is preliminary data.</text>
</comment>
<dbReference type="STRING" id="1127673.GLIP_0752"/>
<evidence type="ECO:0000259" key="4">
    <source>
        <dbReference type="PROSITE" id="PS01124"/>
    </source>
</evidence>
<keyword evidence="3" id="KW-0804">Transcription</keyword>
<evidence type="ECO:0000256" key="2">
    <source>
        <dbReference type="ARBA" id="ARBA00023125"/>
    </source>
</evidence>
<dbReference type="RefSeq" id="WP_008843218.1">
    <property type="nucleotide sequence ID" value="NZ_BAEN01000020.1"/>
</dbReference>
<dbReference type="GO" id="GO:0005829">
    <property type="term" value="C:cytosol"/>
    <property type="evidence" value="ECO:0007669"/>
    <property type="project" value="TreeGrafter"/>
</dbReference>
<name>K6Y9S5_9ALTE</name>
<dbReference type="PANTHER" id="PTHR47894:SF1">
    <property type="entry name" value="HTH-TYPE TRANSCRIPTIONAL REGULATOR VQSM"/>
    <property type="match status" value="1"/>
</dbReference>
<reference evidence="5 6" key="1">
    <citation type="journal article" date="2017" name="Antonie Van Leeuwenhoek">
        <title>Rhizobium rhizosphaerae sp. nov., a novel species isolated from rice rhizosphere.</title>
        <authorList>
            <person name="Zhao J.J."/>
            <person name="Zhang J."/>
            <person name="Zhang R.J."/>
            <person name="Zhang C.W."/>
            <person name="Yin H.Q."/>
            <person name="Zhang X.X."/>
        </authorList>
    </citation>
    <scope>NUCLEOTIDE SEQUENCE [LARGE SCALE GENOMIC DNA]</scope>
    <source>
        <strain evidence="5 6">E3</strain>
    </source>
</reference>
<feature type="domain" description="HTH araC/xylS-type" evidence="4">
    <location>
        <begin position="235"/>
        <end position="334"/>
    </location>
</feature>
<accession>K6Y9S5</accession>
<dbReference type="InterPro" id="IPR018060">
    <property type="entry name" value="HTH_AraC"/>
</dbReference>
<evidence type="ECO:0000256" key="1">
    <source>
        <dbReference type="ARBA" id="ARBA00023015"/>
    </source>
</evidence>
<keyword evidence="1" id="KW-0805">Transcription regulation</keyword>
<dbReference type="Proteomes" id="UP000006334">
    <property type="component" value="Unassembled WGS sequence"/>
</dbReference>
<proteinExistence type="predicted"/>
<dbReference type="PROSITE" id="PS01124">
    <property type="entry name" value="HTH_ARAC_FAMILY_2"/>
    <property type="match status" value="1"/>
</dbReference>
<keyword evidence="2" id="KW-0238">DNA-binding</keyword>
<dbReference type="SUPFAM" id="SSF46689">
    <property type="entry name" value="Homeodomain-like"/>
    <property type="match status" value="1"/>
</dbReference>
<dbReference type="Gene3D" id="1.10.10.60">
    <property type="entry name" value="Homeodomain-like"/>
    <property type="match status" value="1"/>
</dbReference>
<keyword evidence="6" id="KW-1185">Reference proteome</keyword>
<organism evidence="5 6">
    <name type="scientific">Aliiglaciecola lipolytica E3</name>
    <dbReference type="NCBI Taxonomy" id="1127673"/>
    <lineage>
        <taxon>Bacteria</taxon>
        <taxon>Pseudomonadati</taxon>
        <taxon>Pseudomonadota</taxon>
        <taxon>Gammaproteobacteria</taxon>
        <taxon>Alteromonadales</taxon>
        <taxon>Alteromonadaceae</taxon>
        <taxon>Aliiglaciecola</taxon>
    </lineage>
</organism>
<protein>
    <submittedName>
        <fullName evidence="5">Transcriptional regulator</fullName>
    </submittedName>
</protein>
<evidence type="ECO:0000256" key="3">
    <source>
        <dbReference type="ARBA" id="ARBA00023163"/>
    </source>
</evidence>
<sequence length="337" mass="38723">MDKLSFFSIDDKVIPAHQLAASLLDFSRSRQVNKHKVLRGTGIFNEDVISERKLSARQLLQLMNNARSLTPGNDCAFLLGKRLFPGTYGAVSNALTHSRNLADAFRILAQVRSQICPFLTVNRYSTENSQYWVITDAVGCEEQFQFVAELYCTALVSAVKLLLGQRIPFQFNFPFARPKYIQEYEVHLGHRLAFSQPVMSISFDKKWLSTRCVNHSDSLKWYALRQCRHVTMPKLGFLEAIRTVISQHHQYGLQKVAEHFAMSTSSFKRKLKQHGYSFQQLQDEVGKQQAIYLLQVQQLTNEESASMMQFSDIPNFRRSVKRWTGLTPSQLRLTTQS</sequence>
<evidence type="ECO:0000313" key="6">
    <source>
        <dbReference type="Proteomes" id="UP000006334"/>
    </source>
</evidence>
<dbReference type="eggNOG" id="COG2207">
    <property type="taxonomic scope" value="Bacteria"/>
</dbReference>
<dbReference type="InterPro" id="IPR032687">
    <property type="entry name" value="AraC-type_N"/>
</dbReference>
<dbReference type="SMART" id="SM00342">
    <property type="entry name" value="HTH_ARAC"/>
    <property type="match status" value="1"/>
</dbReference>
<gene>
    <name evidence="5" type="ORF">GLIP_0752</name>
</gene>
<dbReference type="PANTHER" id="PTHR47894">
    <property type="entry name" value="HTH-TYPE TRANSCRIPTIONAL REGULATOR GADX"/>
    <property type="match status" value="1"/>
</dbReference>
<dbReference type="EMBL" id="BAEN01000020">
    <property type="protein sequence ID" value="GAC13398.1"/>
    <property type="molecule type" value="Genomic_DNA"/>
</dbReference>
<evidence type="ECO:0000313" key="5">
    <source>
        <dbReference type="EMBL" id="GAC13398.1"/>
    </source>
</evidence>
<dbReference type="InterPro" id="IPR009057">
    <property type="entry name" value="Homeodomain-like_sf"/>
</dbReference>
<dbReference type="Pfam" id="PF12625">
    <property type="entry name" value="Arabinose_bd"/>
    <property type="match status" value="1"/>
</dbReference>
<dbReference type="Pfam" id="PF12833">
    <property type="entry name" value="HTH_18"/>
    <property type="match status" value="1"/>
</dbReference>
<dbReference type="GO" id="GO:0000976">
    <property type="term" value="F:transcription cis-regulatory region binding"/>
    <property type="evidence" value="ECO:0007669"/>
    <property type="project" value="TreeGrafter"/>
</dbReference>
<dbReference type="AlphaFoldDB" id="K6Y9S5"/>
<dbReference type="GO" id="GO:0003700">
    <property type="term" value="F:DNA-binding transcription factor activity"/>
    <property type="evidence" value="ECO:0007669"/>
    <property type="project" value="InterPro"/>
</dbReference>